<dbReference type="Gene3D" id="1.10.472.130">
    <property type="match status" value="1"/>
</dbReference>
<dbReference type="SUPFAM" id="SSF47473">
    <property type="entry name" value="EF-hand"/>
    <property type="match status" value="1"/>
</dbReference>
<dbReference type="Gene3D" id="1.20.920.20">
    <property type="match status" value="1"/>
</dbReference>
<keyword evidence="4" id="KW-0732">Signal</keyword>
<organism evidence="6 7">
    <name type="scientific">Ataeniobius toweri</name>
    <dbReference type="NCBI Taxonomy" id="208326"/>
    <lineage>
        <taxon>Eukaryota</taxon>
        <taxon>Metazoa</taxon>
        <taxon>Chordata</taxon>
        <taxon>Craniata</taxon>
        <taxon>Vertebrata</taxon>
        <taxon>Euteleostomi</taxon>
        <taxon>Actinopterygii</taxon>
        <taxon>Neopterygii</taxon>
        <taxon>Teleostei</taxon>
        <taxon>Neoteleostei</taxon>
        <taxon>Acanthomorphata</taxon>
        <taxon>Ovalentaria</taxon>
        <taxon>Atherinomorphae</taxon>
        <taxon>Cyprinodontiformes</taxon>
        <taxon>Goodeidae</taxon>
        <taxon>Ataeniobius</taxon>
    </lineage>
</organism>
<reference evidence="6 7" key="1">
    <citation type="submission" date="2021-07" db="EMBL/GenBank/DDBJ databases">
        <authorList>
            <person name="Palmer J.M."/>
        </authorList>
    </citation>
    <scope>NUCLEOTIDE SEQUENCE [LARGE SCALE GENOMIC DNA]</scope>
    <source>
        <strain evidence="6 7">AT_MEX2019</strain>
        <tissue evidence="6">Muscle</tissue>
    </source>
</reference>
<evidence type="ECO:0000256" key="2">
    <source>
        <dbReference type="ARBA" id="ARBA00022723"/>
    </source>
</evidence>
<name>A0ABU7CFH2_9TELE</name>
<dbReference type="Proteomes" id="UP001345963">
    <property type="component" value="Unassembled WGS sequence"/>
</dbReference>
<proteinExistence type="inferred from homology"/>
<dbReference type="PROSITE" id="PS00018">
    <property type="entry name" value="EF_HAND_1"/>
    <property type="match status" value="1"/>
</dbReference>
<accession>A0ABU7CFH2</accession>
<dbReference type="InterPro" id="IPR026983">
    <property type="entry name" value="DHC"/>
</dbReference>
<dbReference type="InterPro" id="IPR041589">
    <property type="entry name" value="DNAH3_AAA_lid_1"/>
</dbReference>
<dbReference type="SUPFAM" id="SSF52540">
    <property type="entry name" value="P-loop containing nucleoside triphosphate hydrolases"/>
    <property type="match status" value="2"/>
</dbReference>
<feature type="signal peptide" evidence="4">
    <location>
        <begin position="1"/>
        <end position="15"/>
    </location>
</feature>
<keyword evidence="2" id="KW-0479">Metal-binding</keyword>
<sequence>MKGIFVFCLVWSVGASCDDSGREKFDSVVREMLSGPLSKETMTCHGILDSPEASPEPLTVPLPTDGTVYQYRFIKEGPGRWELWTDQLKTAPPISRDMQFNEIIVPTENTVRYMALMELLVTHQKPTIFIGPTGTGKSVYITDFLLNKLQKEEYSPLFISFSAQTTAAQTQNLIISKLDKRRKGVFGPPLGKKMVVFVDDVNMPAREVYGAQPPVELLRQWLDHWNWYDMKDCSMISLMDIQIMCAMGPPGGGRNPVTPRFLRHFNMITINEFDENTMFTIFSRITEWHFSTRFSFPKPFAALTSEIVSSTLSVYQEASKNLLPTPTKSHYLFNLRDVSRVIQGICLSRPENAEEPSVIRRLWVHEVTLQPADRRSCINSNVSQAASSSLSIFLWTIISQVLRVYCDRLVHDSDRSWLVSHLQVVFQDHMKENFHQLFQHLDQDQDGVVTEDDLRSLMFCDFHDPKGEDRNYREVQDLEQLRPVVESYLEEYNNISKAPMKLVLFRFAIEHLCRISRIVKQPSGHALLVGVGGSGRQSLTRLAAYMAEAELFQVEITKTYGSNEWHDDLKLILRKSTQGEAHGVFLFTDTQIKMESFLEDIGNLLNTGEVPNLFAVDEKQEICERMRVLDRQRDRDKQTDGSTLSLFNMFLERCRTQLHVVLAMSPIGDAFRDRLRRFPALINCCTINWFQTWPEDALQAVADRFLEDVEMTNQTREGCIHMCKSFHTSTIELSARFLLELQRHNYVTPTSYLELISTFKALLSTKRA</sequence>
<dbReference type="PROSITE" id="PS50222">
    <property type="entry name" value="EF_HAND_2"/>
    <property type="match status" value="1"/>
</dbReference>
<evidence type="ECO:0000256" key="3">
    <source>
        <dbReference type="ARBA" id="ARBA00022837"/>
    </source>
</evidence>
<dbReference type="InterPro" id="IPR011992">
    <property type="entry name" value="EF-hand-dom_pair"/>
</dbReference>
<dbReference type="InterPro" id="IPR027417">
    <property type="entry name" value="P-loop_NTPase"/>
</dbReference>
<feature type="chain" id="PRO_5046669292" evidence="4">
    <location>
        <begin position="16"/>
        <end position="768"/>
    </location>
</feature>
<keyword evidence="7" id="KW-1185">Reference proteome</keyword>
<evidence type="ECO:0000313" key="7">
    <source>
        <dbReference type="Proteomes" id="UP001345963"/>
    </source>
</evidence>
<comment type="similarity">
    <text evidence="1">Belongs to the dynein heavy chain family.</text>
</comment>
<dbReference type="InterPro" id="IPR041466">
    <property type="entry name" value="Dynein_AAA5_ext"/>
</dbReference>
<dbReference type="Gene3D" id="1.20.920.30">
    <property type="match status" value="2"/>
</dbReference>
<dbReference type="EMBL" id="JAHUTI010089934">
    <property type="protein sequence ID" value="MED6261349.1"/>
    <property type="molecule type" value="Genomic_DNA"/>
</dbReference>
<dbReference type="Pfam" id="PF12780">
    <property type="entry name" value="AAA_8"/>
    <property type="match status" value="1"/>
</dbReference>
<dbReference type="Gene3D" id="3.40.50.300">
    <property type="entry name" value="P-loop containing nucleotide triphosphate hydrolases"/>
    <property type="match status" value="2"/>
</dbReference>
<comment type="caution">
    <text evidence="6">The sequence shown here is derived from an EMBL/GenBank/DDBJ whole genome shotgun (WGS) entry which is preliminary data.</text>
</comment>
<dbReference type="PANTHER" id="PTHR22878">
    <property type="entry name" value="DYNEIN HEAVY CHAIN 6, AXONEMAL-LIKE-RELATED"/>
    <property type="match status" value="1"/>
</dbReference>
<gene>
    <name evidence="6" type="primary">DNAH7_2</name>
    <name evidence="6" type="ORF">ATANTOWER_003945</name>
</gene>
<dbReference type="InterPro" id="IPR002048">
    <property type="entry name" value="EF_hand_dom"/>
</dbReference>
<evidence type="ECO:0000256" key="1">
    <source>
        <dbReference type="ARBA" id="ARBA00008887"/>
    </source>
</evidence>
<dbReference type="PROSITE" id="PS51257">
    <property type="entry name" value="PROKAR_LIPOPROTEIN"/>
    <property type="match status" value="1"/>
</dbReference>
<feature type="domain" description="EF-hand" evidence="5">
    <location>
        <begin position="429"/>
        <end position="464"/>
    </location>
</feature>
<dbReference type="InterPro" id="IPR018247">
    <property type="entry name" value="EF_Hand_1_Ca_BS"/>
</dbReference>
<evidence type="ECO:0000313" key="6">
    <source>
        <dbReference type="EMBL" id="MED6261349.1"/>
    </source>
</evidence>
<dbReference type="PANTHER" id="PTHR22878:SF66">
    <property type="entry name" value="DYNEIN AXONEMAL HEAVY CHAIN 7"/>
    <property type="match status" value="1"/>
</dbReference>
<keyword evidence="3" id="KW-0106">Calcium</keyword>
<dbReference type="Pfam" id="PF12775">
    <property type="entry name" value="AAA_7"/>
    <property type="match status" value="1"/>
</dbReference>
<dbReference type="Pfam" id="PF17857">
    <property type="entry name" value="AAA_lid_1"/>
    <property type="match status" value="1"/>
</dbReference>
<evidence type="ECO:0000259" key="5">
    <source>
        <dbReference type="PROSITE" id="PS50222"/>
    </source>
</evidence>
<protein>
    <submittedName>
        <fullName evidence="6">Dynein heavy chain 7, axonemal</fullName>
    </submittedName>
</protein>
<dbReference type="InterPro" id="IPR024317">
    <property type="entry name" value="Dynein_heavy_chain_D4_dom"/>
</dbReference>
<dbReference type="Pfam" id="PF17852">
    <property type="entry name" value="Dynein_AAA_lid"/>
    <property type="match status" value="1"/>
</dbReference>
<evidence type="ECO:0000256" key="4">
    <source>
        <dbReference type="SAM" id="SignalP"/>
    </source>
</evidence>